<feature type="region of interest" description="Disordered" evidence="1">
    <location>
        <begin position="142"/>
        <end position="195"/>
    </location>
</feature>
<evidence type="ECO:0000313" key="2">
    <source>
        <dbReference type="EMBL" id="KPI85747.1"/>
    </source>
</evidence>
<dbReference type="AlphaFoldDB" id="A0A0N0P597"/>
<dbReference type="EMBL" id="LJSK01000169">
    <property type="protein sequence ID" value="KPI85747.1"/>
    <property type="molecule type" value="Genomic_DNA"/>
</dbReference>
<organism evidence="2 3">
    <name type="scientific">Leptomonas seymouri</name>
    <dbReference type="NCBI Taxonomy" id="5684"/>
    <lineage>
        <taxon>Eukaryota</taxon>
        <taxon>Discoba</taxon>
        <taxon>Euglenozoa</taxon>
        <taxon>Kinetoplastea</taxon>
        <taxon>Metakinetoplastina</taxon>
        <taxon>Trypanosomatida</taxon>
        <taxon>Trypanosomatidae</taxon>
        <taxon>Leishmaniinae</taxon>
        <taxon>Leptomonas</taxon>
    </lineage>
</organism>
<dbReference type="OrthoDB" id="252244at2759"/>
<reference evidence="2 3" key="1">
    <citation type="journal article" date="2015" name="PLoS Pathog.">
        <title>Leptomonas seymouri: Adaptations to the Dixenous Life Cycle Analyzed by Genome Sequencing, Transcriptome Profiling and Co-infection with Leishmania donovani.</title>
        <authorList>
            <person name="Kraeva N."/>
            <person name="Butenko A."/>
            <person name="Hlavacova J."/>
            <person name="Kostygov A."/>
            <person name="Myskova J."/>
            <person name="Grybchuk D."/>
            <person name="Lestinova T."/>
            <person name="Votypka J."/>
            <person name="Volf P."/>
            <person name="Opperdoes F."/>
            <person name="Flegontov P."/>
            <person name="Lukes J."/>
            <person name="Yurchenko V."/>
        </authorList>
    </citation>
    <scope>NUCLEOTIDE SEQUENCE [LARGE SCALE GENOMIC DNA]</scope>
    <source>
        <strain evidence="2 3">ATCC 30220</strain>
    </source>
</reference>
<keyword evidence="3" id="KW-1185">Reference proteome</keyword>
<dbReference type="OMA" id="PFEYRLA"/>
<protein>
    <submittedName>
        <fullName evidence="2">Uncharacterized protein</fullName>
    </submittedName>
</protein>
<accession>A0A0N0P597</accession>
<name>A0A0N0P597_LEPSE</name>
<feature type="compositionally biased region" description="Polar residues" evidence="1">
    <location>
        <begin position="71"/>
        <end position="107"/>
    </location>
</feature>
<feature type="compositionally biased region" description="Low complexity" evidence="1">
    <location>
        <begin position="35"/>
        <end position="46"/>
    </location>
</feature>
<feature type="region of interest" description="Disordered" evidence="1">
    <location>
        <begin position="1"/>
        <end position="107"/>
    </location>
</feature>
<dbReference type="Proteomes" id="UP000038009">
    <property type="component" value="Unassembled WGS sequence"/>
</dbReference>
<dbReference type="VEuPathDB" id="TriTrypDB:Lsey_0169_0100"/>
<feature type="region of interest" description="Disordered" evidence="1">
    <location>
        <begin position="279"/>
        <end position="310"/>
    </location>
</feature>
<gene>
    <name evidence="2" type="ORF">ABL78_5196</name>
</gene>
<comment type="caution">
    <text evidence="2">The sequence shown here is derived from an EMBL/GenBank/DDBJ whole genome shotgun (WGS) entry which is preliminary data.</text>
</comment>
<proteinExistence type="predicted"/>
<sequence>MEPPSSTADAQKLESRRRHLVTPFRAPNASLHGTVQSSAAVPVASSTKLSSHRTPVSAPQQSSPARAAGSNSLPTSFVNVSAATTGAESSRGGSASTANSAKLNPSKAATYTRATAMNSRVPALTALELFVTSSQPRSMTLLPTNTEGKPSSIATAGVPEQSTVSTGPPIAHRSVTMPRSGESAGGSPAQPYSPYNTSPTSSWHLSQATPFGPNALTVYMPCDLFSLHHALYHRLVGELGWSLHWCLDTESEIQHLALAKELGDKARALETNTAAAVDAVRDSEDTTPVAEVKNPIQARDSAGAKSAESDCVMAPRHGDSATSKNYCVDVQGRQLPYIKQKSHFGVMSNHLECPLCHELAAVRRSAFPLTPQTRLSRSPYEFRFASLRRWLRKRSAETPTDALLASCFSVVAQRYLAYVGFADCWTSLFVTVGLPVAPSATREKDPRLPTTRPVAANFDRVPLSFYALPAVCRWRALESARVEALLRTATAHPFSLSMCFPAVAQGGAGTDAARMSSAVSSIASSLTFFTIQQQSYLPSLRRSSSQWNQMALLGESCVCDVYLLASNASSLISSSSNAADGSADATAIASVWGYVQKGAEGKGLSSTDGNQHGAAQPQTGELFYIAHSLENYLRMGIVFGWVYGWQMCFSTVGPPPNSVPWLECINASAYRAALAANSDTAP</sequence>
<evidence type="ECO:0000313" key="3">
    <source>
        <dbReference type="Proteomes" id="UP000038009"/>
    </source>
</evidence>
<evidence type="ECO:0000256" key="1">
    <source>
        <dbReference type="SAM" id="MobiDB-lite"/>
    </source>
</evidence>
<feature type="compositionally biased region" description="Low complexity" evidence="1">
    <location>
        <begin position="57"/>
        <end position="70"/>
    </location>
</feature>
<feature type="compositionally biased region" description="Polar residues" evidence="1">
    <location>
        <begin position="142"/>
        <end position="166"/>
    </location>
</feature>